<feature type="domain" description="VRR-NUC" evidence="4">
    <location>
        <begin position="30"/>
        <end position="138"/>
    </location>
</feature>
<keyword evidence="2" id="KW-0540">Nuclease</keyword>
<evidence type="ECO:0000313" key="5">
    <source>
        <dbReference type="EMBL" id="CQI97983.1"/>
    </source>
</evidence>
<gene>
    <name evidence="5" type="ORF">ERS008555_04010</name>
</gene>
<dbReference type="EMBL" id="CTKE01000037">
    <property type="protein sequence ID" value="CQI97983.1"/>
    <property type="molecule type" value="Genomic_DNA"/>
</dbReference>
<dbReference type="STRING" id="29485.CH64_827"/>
<evidence type="ECO:0000313" key="6">
    <source>
        <dbReference type="Proteomes" id="UP000042054"/>
    </source>
</evidence>
<organism evidence="5 6">
    <name type="scientific">Yersinia rohdei</name>
    <dbReference type="NCBI Taxonomy" id="29485"/>
    <lineage>
        <taxon>Bacteria</taxon>
        <taxon>Pseudomonadati</taxon>
        <taxon>Pseudomonadota</taxon>
        <taxon>Gammaproteobacteria</taxon>
        <taxon>Enterobacterales</taxon>
        <taxon>Yersiniaceae</taxon>
        <taxon>Yersinia</taxon>
    </lineage>
</organism>
<evidence type="ECO:0000259" key="4">
    <source>
        <dbReference type="SMART" id="SM00990"/>
    </source>
</evidence>
<reference evidence="5 6" key="1">
    <citation type="submission" date="2015-03" db="EMBL/GenBank/DDBJ databases">
        <authorList>
            <person name="Murphy D."/>
        </authorList>
    </citation>
    <scope>NUCLEOTIDE SEQUENCE [LARGE SCALE GENOMIC DNA]</scope>
    <source>
        <strain evidence="5 6">68/02</strain>
    </source>
</reference>
<sequence>MLNSIDAIGIIGTAAKLEVRNGRVRKVNHQAETEEQAALIEWADKTIIDGICIGEYLIHIPNEGKRGPKAARDAKWLGLRKGVPDLFLALPRGGYAGLWIEMKTLNGKPTPDQNHWLNKMNEIGYLATIKFSCVETAKTITEYININPASALRDPHKSALINQNHISVGFGEVIKTTN</sequence>
<dbReference type="GO" id="GO:0004518">
    <property type="term" value="F:nuclease activity"/>
    <property type="evidence" value="ECO:0007669"/>
    <property type="project" value="UniProtKB-KW"/>
</dbReference>
<dbReference type="GO" id="GO:0003676">
    <property type="term" value="F:nucleic acid binding"/>
    <property type="evidence" value="ECO:0007669"/>
    <property type="project" value="InterPro"/>
</dbReference>
<accession>A0A0U1HYC0</accession>
<dbReference type="Pfam" id="PF08774">
    <property type="entry name" value="VRR_NUC"/>
    <property type="match status" value="1"/>
</dbReference>
<comment type="cofactor">
    <cofactor evidence="1">
        <name>Mg(2+)</name>
        <dbReference type="ChEBI" id="CHEBI:18420"/>
    </cofactor>
</comment>
<evidence type="ECO:0000256" key="2">
    <source>
        <dbReference type="ARBA" id="ARBA00022722"/>
    </source>
</evidence>
<evidence type="ECO:0000256" key="1">
    <source>
        <dbReference type="ARBA" id="ARBA00001946"/>
    </source>
</evidence>
<dbReference type="SMART" id="SM00990">
    <property type="entry name" value="VRR_NUC"/>
    <property type="match status" value="1"/>
</dbReference>
<protein>
    <submittedName>
        <fullName evidence="5">VRR-NUC domain</fullName>
    </submittedName>
</protein>
<evidence type="ECO:0000256" key="3">
    <source>
        <dbReference type="ARBA" id="ARBA00022801"/>
    </source>
</evidence>
<dbReference type="Gene3D" id="3.40.1350.10">
    <property type="match status" value="1"/>
</dbReference>
<dbReference type="InterPro" id="IPR011856">
    <property type="entry name" value="tRNA_endonuc-like_dom_sf"/>
</dbReference>
<dbReference type="OrthoDB" id="9793683at2"/>
<dbReference type="GO" id="GO:0016788">
    <property type="term" value="F:hydrolase activity, acting on ester bonds"/>
    <property type="evidence" value="ECO:0007669"/>
    <property type="project" value="InterPro"/>
</dbReference>
<dbReference type="Proteomes" id="UP000042054">
    <property type="component" value="Unassembled WGS sequence"/>
</dbReference>
<name>A0A0U1HYC0_YERRO</name>
<keyword evidence="3" id="KW-0378">Hydrolase</keyword>
<dbReference type="RefSeq" id="WP_050535513.1">
    <property type="nucleotide sequence ID" value="NZ_CIFE01000007.1"/>
</dbReference>
<dbReference type="InterPro" id="IPR014883">
    <property type="entry name" value="VRR_NUC"/>
</dbReference>
<proteinExistence type="predicted"/>
<dbReference type="AlphaFoldDB" id="A0A0U1HYC0"/>